<evidence type="ECO:0000259" key="2">
    <source>
        <dbReference type="Pfam" id="PF07589"/>
    </source>
</evidence>
<organism evidence="3">
    <name type="scientific">bioreactor metagenome</name>
    <dbReference type="NCBI Taxonomy" id="1076179"/>
    <lineage>
        <taxon>unclassified sequences</taxon>
        <taxon>metagenomes</taxon>
        <taxon>ecological metagenomes</taxon>
    </lineage>
</organism>
<dbReference type="Pfam" id="PF07589">
    <property type="entry name" value="PEP-CTERM"/>
    <property type="match status" value="1"/>
</dbReference>
<feature type="region of interest" description="Disordered" evidence="1">
    <location>
        <begin position="1"/>
        <end position="32"/>
    </location>
</feature>
<dbReference type="InterPro" id="IPR013424">
    <property type="entry name" value="Ice-binding_C"/>
</dbReference>
<reference evidence="3" key="1">
    <citation type="submission" date="2019-08" db="EMBL/GenBank/DDBJ databases">
        <authorList>
            <person name="Kucharzyk K."/>
            <person name="Murdoch R.W."/>
            <person name="Higgins S."/>
            <person name="Loffler F."/>
        </authorList>
    </citation>
    <scope>NUCLEOTIDE SEQUENCE</scope>
</reference>
<gene>
    <name evidence="3" type="ORF">SDC9_161645</name>
</gene>
<dbReference type="AlphaFoldDB" id="A0A645FLU3"/>
<accession>A0A645FLU3</accession>
<dbReference type="NCBIfam" id="TIGR02595">
    <property type="entry name" value="PEP_CTERM"/>
    <property type="match status" value="1"/>
</dbReference>
<evidence type="ECO:0000256" key="1">
    <source>
        <dbReference type="SAM" id="MobiDB-lite"/>
    </source>
</evidence>
<dbReference type="EMBL" id="VSSQ01060919">
    <property type="protein sequence ID" value="MPN14319.1"/>
    <property type="molecule type" value="Genomic_DNA"/>
</dbReference>
<proteinExistence type="predicted"/>
<feature type="domain" description="Ice-binding protein C-terminal" evidence="2">
    <location>
        <begin position="242"/>
        <end position="263"/>
    </location>
</feature>
<sequence>MYTEGTSDTVPALYSGPKLYEPLPRAKRDADGQTTYRDAIKEGLCEEMARDGRIVFFGEDEGLGETIALSSTPNADAARNAFLAALSGQNVATEDFESHPYTTSFTPGTLNVDFGALGTATLNQGYVTNDPYAGRYATSGAQFWETYSSSFTINFSSAVIGFGFYGIDIGDFLGTVTLTLSNGSEFTVPHSIDNPGGSVLYRGIVDTETPFTSVTFGNTNAGADWFGFDDFTIATAGPGNRIPEPATLALLGLGLAALGAGRRGKLSRA</sequence>
<protein>
    <recommendedName>
        <fullName evidence="2">Ice-binding protein C-terminal domain-containing protein</fullName>
    </recommendedName>
</protein>
<name>A0A645FLU3_9ZZZZ</name>
<comment type="caution">
    <text evidence="3">The sequence shown here is derived from an EMBL/GenBank/DDBJ whole genome shotgun (WGS) entry which is preliminary data.</text>
</comment>
<evidence type="ECO:0000313" key="3">
    <source>
        <dbReference type="EMBL" id="MPN14319.1"/>
    </source>
</evidence>